<evidence type="ECO:0000313" key="2">
    <source>
        <dbReference type="Proteomes" id="UP000053660"/>
    </source>
</evidence>
<dbReference type="EMBL" id="KN607668">
    <property type="protein sequence ID" value="KHJ78983.1"/>
    <property type="molecule type" value="Genomic_DNA"/>
</dbReference>
<organism evidence="1 2">
    <name type="scientific">Oesophagostomum dentatum</name>
    <name type="common">Nodular worm</name>
    <dbReference type="NCBI Taxonomy" id="61180"/>
    <lineage>
        <taxon>Eukaryota</taxon>
        <taxon>Metazoa</taxon>
        <taxon>Ecdysozoa</taxon>
        <taxon>Nematoda</taxon>
        <taxon>Chromadorea</taxon>
        <taxon>Rhabditida</taxon>
        <taxon>Rhabditina</taxon>
        <taxon>Rhabditomorpha</taxon>
        <taxon>Strongyloidea</taxon>
        <taxon>Strongylidae</taxon>
        <taxon>Oesophagostomum</taxon>
    </lineage>
</organism>
<dbReference type="Proteomes" id="UP000053660">
    <property type="component" value="Unassembled WGS sequence"/>
</dbReference>
<keyword evidence="2" id="KW-1185">Reference proteome</keyword>
<protein>
    <submittedName>
        <fullName evidence="1">Uncharacterized protein</fullName>
    </submittedName>
</protein>
<accession>A0A0B1S0V7</accession>
<name>A0A0B1S0V7_OESDE</name>
<evidence type="ECO:0000313" key="1">
    <source>
        <dbReference type="EMBL" id="KHJ78983.1"/>
    </source>
</evidence>
<gene>
    <name evidence="1" type="ORF">OESDEN_21387</name>
</gene>
<sequence length="102" mass="11261">MRIAPTLDEQMNLKHFIRVTCSSVACIGTVKVDNYIPNGLLYTRMGRSNYYFVDVAAKGGQHTVTFMGPDTPWSPISIGVTVYGYGTNRAYAFSPGLNYPSK</sequence>
<dbReference type="OrthoDB" id="5827517at2759"/>
<reference evidence="1 2" key="1">
    <citation type="submission" date="2014-03" db="EMBL/GenBank/DDBJ databases">
        <title>Draft genome of the hookworm Oesophagostomum dentatum.</title>
        <authorList>
            <person name="Mitreva M."/>
        </authorList>
    </citation>
    <scope>NUCLEOTIDE SEQUENCE [LARGE SCALE GENOMIC DNA]</scope>
    <source>
        <strain evidence="1 2">OD-Hann</strain>
    </source>
</reference>
<proteinExistence type="predicted"/>
<dbReference type="AlphaFoldDB" id="A0A0B1S0V7"/>